<keyword evidence="4" id="KW-1185">Reference proteome</keyword>
<feature type="transmembrane region" description="Helical" evidence="2">
    <location>
        <begin position="134"/>
        <end position="151"/>
    </location>
</feature>
<sequence length="170" mass="19642">MTSKKPWDRQVPQHRRSETSVQRHTETTRWNDGVVRNWLNHFVFYEFRGFARAKYASAIQEMCSGTLPIDTPCPWPRALTQRGTRMRRPDHSFSRNTLLFTTGICGLVLAAWYSQQGLFKAVMDHKQFHSLDDAARRVLVGFLGTPTALALDAPENRARRDAEVARRQKL</sequence>
<dbReference type="Proteomes" id="UP001218188">
    <property type="component" value="Unassembled WGS sequence"/>
</dbReference>
<evidence type="ECO:0000256" key="1">
    <source>
        <dbReference type="SAM" id="MobiDB-lite"/>
    </source>
</evidence>
<name>A0AAD6X6F9_9AGAR</name>
<keyword evidence="2" id="KW-1133">Transmembrane helix</keyword>
<feature type="region of interest" description="Disordered" evidence="1">
    <location>
        <begin position="1"/>
        <end position="26"/>
    </location>
</feature>
<dbReference type="EMBL" id="JARJCM010000041">
    <property type="protein sequence ID" value="KAJ7036696.1"/>
    <property type="molecule type" value="Genomic_DNA"/>
</dbReference>
<feature type="transmembrane region" description="Helical" evidence="2">
    <location>
        <begin position="96"/>
        <end position="114"/>
    </location>
</feature>
<gene>
    <name evidence="3" type="ORF">C8F04DRAFT_1336076</name>
</gene>
<reference evidence="3" key="1">
    <citation type="submission" date="2023-03" db="EMBL/GenBank/DDBJ databases">
        <title>Massive genome expansion in bonnet fungi (Mycena s.s.) driven by repeated elements and novel gene families across ecological guilds.</title>
        <authorList>
            <consortium name="Lawrence Berkeley National Laboratory"/>
            <person name="Harder C.B."/>
            <person name="Miyauchi S."/>
            <person name="Viragh M."/>
            <person name="Kuo A."/>
            <person name="Thoen E."/>
            <person name="Andreopoulos B."/>
            <person name="Lu D."/>
            <person name="Skrede I."/>
            <person name="Drula E."/>
            <person name="Henrissat B."/>
            <person name="Morin E."/>
            <person name="Kohler A."/>
            <person name="Barry K."/>
            <person name="LaButti K."/>
            <person name="Morin E."/>
            <person name="Salamov A."/>
            <person name="Lipzen A."/>
            <person name="Mereny Z."/>
            <person name="Hegedus B."/>
            <person name="Baldrian P."/>
            <person name="Stursova M."/>
            <person name="Weitz H."/>
            <person name="Taylor A."/>
            <person name="Grigoriev I.V."/>
            <person name="Nagy L.G."/>
            <person name="Martin F."/>
            <person name="Kauserud H."/>
        </authorList>
    </citation>
    <scope>NUCLEOTIDE SEQUENCE</scope>
    <source>
        <strain evidence="3">CBHHK200</strain>
    </source>
</reference>
<keyword evidence="2" id="KW-0812">Transmembrane</keyword>
<comment type="caution">
    <text evidence="3">The sequence shown here is derived from an EMBL/GenBank/DDBJ whole genome shotgun (WGS) entry which is preliminary data.</text>
</comment>
<proteinExistence type="predicted"/>
<accession>A0AAD6X6F9</accession>
<dbReference type="AlphaFoldDB" id="A0AAD6X6F9"/>
<evidence type="ECO:0000313" key="3">
    <source>
        <dbReference type="EMBL" id="KAJ7036696.1"/>
    </source>
</evidence>
<protein>
    <submittedName>
        <fullName evidence="3">Uncharacterized protein</fullName>
    </submittedName>
</protein>
<organism evidence="3 4">
    <name type="scientific">Mycena alexandri</name>
    <dbReference type="NCBI Taxonomy" id="1745969"/>
    <lineage>
        <taxon>Eukaryota</taxon>
        <taxon>Fungi</taxon>
        <taxon>Dikarya</taxon>
        <taxon>Basidiomycota</taxon>
        <taxon>Agaricomycotina</taxon>
        <taxon>Agaricomycetes</taxon>
        <taxon>Agaricomycetidae</taxon>
        <taxon>Agaricales</taxon>
        <taxon>Marasmiineae</taxon>
        <taxon>Mycenaceae</taxon>
        <taxon>Mycena</taxon>
    </lineage>
</organism>
<evidence type="ECO:0000313" key="4">
    <source>
        <dbReference type="Proteomes" id="UP001218188"/>
    </source>
</evidence>
<evidence type="ECO:0000256" key="2">
    <source>
        <dbReference type="SAM" id="Phobius"/>
    </source>
</evidence>
<keyword evidence="2" id="KW-0472">Membrane</keyword>
<feature type="compositionally biased region" description="Basic and acidic residues" evidence="1">
    <location>
        <begin position="15"/>
        <end position="26"/>
    </location>
</feature>